<evidence type="ECO:0000313" key="1">
    <source>
        <dbReference type="EMBL" id="RXK11541.1"/>
    </source>
</evidence>
<reference evidence="1 2" key="1">
    <citation type="submission" date="2017-09" db="EMBL/GenBank/DDBJ databases">
        <title>Genomics of the genus Arcobacter.</title>
        <authorList>
            <person name="Perez-Cataluna A."/>
            <person name="Figueras M.J."/>
            <person name="Salas-Masso N."/>
        </authorList>
    </citation>
    <scope>NUCLEOTIDE SEQUENCE [LARGE SCALE GENOMIC DNA]</scope>
    <source>
        <strain evidence="1 2">F156-34</strain>
    </source>
</reference>
<dbReference type="OrthoDB" id="5348845at2"/>
<gene>
    <name evidence="1" type="ORF">CP965_13455</name>
</gene>
<dbReference type="RefSeq" id="WP_129062632.1">
    <property type="nucleotide sequence ID" value="NZ_NXIE01000007.1"/>
</dbReference>
<organism evidence="1 2">
    <name type="scientific">Halarcobacter mediterraneus</name>
    <dbReference type="NCBI Taxonomy" id="2023153"/>
    <lineage>
        <taxon>Bacteria</taxon>
        <taxon>Pseudomonadati</taxon>
        <taxon>Campylobacterota</taxon>
        <taxon>Epsilonproteobacteria</taxon>
        <taxon>Campylobacterales</taxon>
        <taxon>Arcobacteraceae</taxon>
        <taxon>Halarcobacter</taxon>
    </lineage>
</organism>
<accession>A0A4Q1AUT0</accession>
<comment type="caution">
    <text evidence="1">The sequence shown here is derived from an EMBL/GenBank/DDBJ whole genome shotgun (WGS) entry which is preliminary data.</text>
</comment>
<dbReference type="AlphaFoldDB" id="A0A4Q1AUT0"/>
<dbReference type="Proteomes" id="UP000289718">
    <property type="component" value="Unassembled WGS sequence"/>
</dbReference>
<proteinExistence type="predicted"/>
<protein>
    <submittedName>
        <fullName evidence="1">Uncharacterized protein</fullName>
    </submittedName>
</protein>
<sequence>MIFLVLFAVIVIIVIALNIYDNFNLQKIENYYLKKKCLNVTYSKGIYKGICQDLIVKIPNSFSPDLLNDRQILKISEINEVKKENLMIIINKDYKIPFAKKENLNKFYESIEEKIN</sequence>
<evidence type="ECO:0000313" key="2">
    <source>
        <dbReference type="Proteomes" id="UP000289718"/>
    </source>
</evidence>
<keyword evidence="2" id="KW-1185">Reference proteome</keyword>
<name>A0A4Q1AUT0_9BACT</name>
<dbReference type="EMBL" id="NXIE01000007">
    <property type="protein sequence ID" value="RXK11541.1"/>
    <property type="molecule type" value="Genomic_DNA"/>
</dbReference>